<evidence type="ECO:0000259" key="1">
    <source>
        <dbReference type="SMART" id="SM01008"/>
    </source>
</evidence>
<dbReference type="PANTHER" id="PTHR47495:SF2">
    <property type="entry name" value="ALDEHYDE DEHYDROGENASE"/>
    <property type="match status" value="1"/>
</dbReference>
<dbReference type="PROSITE" id="PS51318">
    <property type="entry name" value="TAT"/>
    <property type="match status" value="1"/>
</dbReference>
<dbReference type="Pfam" id="PF20256">
    <property type="entry name" value="MoCoBD_2"/>
    <property type="match status" value="2"/>
</dbReference>
<feature type="domain" description="Aldehyde oxidase/xanthine dehydrogenase a/b hammerhead" evidence="1">
    <location>
        <begin position="235"/>
        <end position="313"/>
    </location>
</feature>
<dbReference type="Pfam" id="PF02738">
    <property type="entry name" value="MoCoBD_1"/>
    <property type="match status" value="1"/>
</dbReference>
<dbReference type="InterPro" id="IPR006311">
    <property type="entry name" value="TAT_signal"/>
</dbReference>
<dbReference type="OrthoDB" id="9767994at2"/>
<keyword evidence="3" id="KW-1185">Reference proteome</keyword>
<dbReference type="PANTHER" id="PTHR47495">
    <property type="entry name" value="ALDEHYDE DEHYDROGENASE"/>
    <property type="match status" value="1"/>
</dbReference>
<evidence type="ECO:0000313" key="3">
    <source>
        <dbReference type="Proteomes" id="UP000295238"/>
    </source>
</evidence>
<dbReference type="Gene3D" id="3.90.1170.50">
    <property type="entry name" value="Aldehyde oxidase/xanthine dehydrogenase, a/b hammerhead"/>
    <property type="match status" value="1"/>
</dbReference>
<sequence>MTNPHGPAYGLLESTDLTVSSRRRFLQGTGLLMGFVWLGRRKAFAAGEEPSLKVIGGGGEDTGNAFEGFAPGGFIRIGRDGSITFVIPSTEMGQGIYTGEAMLLAEELEVGLDQVRIMPAPPNEELYRQPILKSQATGGSTSIRGAWVPMRQAGAAARTMLIGAAAAEWAVPSEECRAERAVITHIPSGRTLTYAALADASIRQPVPQDVPLKDPKDFKLIGKNTRRVDTPSKVDGSAQYGIDVKVEGMKIAAISICPVPDGKLVAVDDSQARKIKGVVDVIKIHNAVAVTGDHFWAARQGLAALKIEWDYGAKASLSSDSIWADLKQASETGKPVMGRSEGDADAKMASAAKRVDAVYELPLLAHATMEPINTTVHVRPDACEIWLGTQAPTAVQQVAAQVSGLPPEKVIVHNHLIGGGFGRRLVADSVQQAVEFAKQVSYPIKIIWTREQDLQHDLFRPAYYDRISAGLGADGFPVAWTDRTTGGSVLGSYLPTGLPEGVLDSDAIEGAAQPPYALPSIRVDWIRKDPPIKVNWWRGVGPTHNVFVVESFMDELAHAVGKDPLEYRRVLLKDNPRALGVLNLAAEKAGWGSPLPERTGRGISLHDSFGSYLATVVETSVTPAGQIKLKRIVAAVDCGFNILPDTIKAQIEGGMIFGLSAAMYNGITFKDGQVEQSNFHDYRQMRINEVPPFEVHIIPSTEGPGGIGESGTVSAAPALGNAIFAATGKRLRRLPFSREELQAPDIAKQTLGMVPPVALGVAIAASLGDAETGGSSGHQSQPAEV</sequence>
<dbReference type="InterPro" id="IPR012368">
    <property type="entry name" value="OxRdtase_Mopterin-bd_su_IorB"/>
</dbReference>
<reference evidence="2 3" key="1">
    <citation type="submission" date="2019-03" db="EMBL/GenBank/DDBJ databases">
        <title>Rhizobium sp. nov., an bacterium isolated from biocrust in Mu Us Desert.</title>
        <authorList>
            <person name="Lixiong L."/>
        </authorList>
    </citation>
    <scope>NUCLEOTIDE SEQUENCE [LARGE SCALE GENOMIC DNA]</scope>
    <source>
        <strain evidence="2 3">SPY-1</strain>
    </source>
</reference>
<dbReference type="SUPFAM" id="SSF56003">
    <property type="entry name" value="Molybdenum cofactor-binding domain"/>
    <property type="match status" value="2"/>
</dbReference>
<dbReference type="InterPro" id="IPR037165">
    <property type="entry name" value="AldOxase/xan_DH_Mopterin-bd_sf"/>
</dbReference>
<organism evidence="2 3">
    <name type="scientific">Rhizobium deserti</name>
    <dbReference type="NCBI Taxonomy" id="2547961"/>
    <lineage>
        <taxon>Bacteria</taxon>
        <taxon>Pseudomonadati</taxon>
        <taxon>Pseudomonadota</taxon>
        <taxon>Alphaproteobacteria</taxon>
        <taxon>Hyphomicrobiales</taxon>
        <taxon>Rhizobiaceae</taxon>
        <taxon>Rhizobium/Agrobacterium group</taxon>
        <taxon>Rhizobium</taxon>
    </lineage>
</organism>
<evidence type="ECO:0000313" key="2">
    <source>
        <dbReference type="EMBL" id="TDK35710.1"/>
    </source>
</evidence>
<dbReference type="PIRSF" id="PIRSF036389">
    <property type="entry name" value="IOR_B"/>
    <property type="match status" value="1"/>
</dbReference>
<dbReference type="AlphaFoldDB" id="A0A4R5UI96"/>
<dbReference type="InterPro" id="IPR046867">
    <property type="entry name" value="AldOxase/xan_DH_MoCoBD2"/>
</dbReference>
<dbReference type="InterPro" id="IPR000674">
    <property type="entry name" value="Ald_Oxase/Xan_DH_a/b"/>
</dbReference>
<comment type="caution">
    <text evidence="2">The sequence shown here is derived from an EMBL/GenBank/DDBJ whole genome shotgun (WGS) entry which is preliminary data.</text>
</comment>
<protein>
    <submittedName>
        <fullName evidence="2">Xanthine dehydrogenase family protein molybdopterin-binding subunit</fullName>
    </submittedName>
</protein>
<dbReference type="SMART" id="SM01008">
    <property type="entry name" value="Ald_Xan_dh_C"/>
    <property type="match status" value="1"/>
</dbReference>
<gene>
    <name evidence="2" type="ORF">E2F50_15205</name>
</gene>
<name>A0A4R5UI96_9HYPH</name>
<dbReference type="InterPro" id="IPR008274">
    <property type="entry name" value="AldOxase/xan_DH_MoCoBD1"/>
</dbReference>
<accession>A0A4R5UI96</accession>
<dbReference type="Proteomes" id="UP000295238">
    <property type="component" value="Unassembled WGS sequence"/>
</dbReference>
<dbReference type="GO" id="GO:0016491">
    <property type="term" value="F:oxidoreductase activity"/>
    <property type="evidence" value="ECO:0007669"/>
    <property type="project" value="InterPro"/>
</dbReference>
<dbReference type="InterPro" id="IPR052516">
    <property type="entry name" value="N-heterocyclic_Hydroxylase"/>
</dbReference>
<dbReference type="Gene3D" id="3.30.365.10">
    <property type="entry name" value="Aldehyde oxidase/xanthine dehydrogenase, molybdopterin binding domain"/>
    <property type="match status" value="4"/>
</dbReference>
<dbReference type="EMBL" id="SMTL01000003">
    <property type="protein sequence ID" value="TDK35710.1"/>
    <property type="molecule type" value="Genomic_DNA"/>
</dbReference>
<proteinExistence type="predicted"/>